<organism evidence="3 4">
    <name type="scientific">Rhodonia placenta</name>
    <dbReference type="NCBI Taxonomy" id="104341"/>
    <lineage>
        <taxon>Eukaryota</taxon>
        <taxon>Fungi</taxon>
        <taxon>Dikarya</taxon>
        <taxon>Basidiomycota</taxon>
        <taxon>Agaricomycotina</taxon>
        <taxon>Agaricomycetes</taxon>
        <taxon>Polyporales</taxon>
        <taxon>Adustoporiaceae</taxon>
        <taxon>Rhodonia</taxon>
    </lineage>
</organism>
<gene>
    <name evidence="3" type="ORF">IEO21_07867</name>
</gene>
<dbReference type="Proteomes" id="UP000639403">
    <property type="component" value="Unassembled WGS sequence"/>
</dbReference>
<dbReference type="PANTHER" id="PTHR21354">
    <property type="entry name" value="ZINC FINGER PROTEIN 511"/>
    <property type="match status" value="1"/>
</dbReference>
<dbReference type="AlphaFoldDB" id="A0A8H7TZY0"/>
<sequence length="376" mass="39847">MSTKRYRESSSTSLSPSPSPEPTPKAIRTALPADSSVSSPLLCTLPPTCNPPHNRPTPLADTGQLESHYATYHAHVCEEKGCGCVFPDARLLELHQTECHNPLAAVRKDRGEKIFACHVATCPRLFLTPKTRRLHLIEAHGYPKEYFFAVTNKGVGGLLKRWGEGVSMVRGQWKPRHDAAAREGVEGDSESEIDDGNTDAALRRTSISMEGASDAVVVEYANTPTTSTSDTIESEADVAVQDDDMDTIMGIFDSLSLVPRNIKFGRGASMPGFGHERASSRGVPGTRGRGRASVAPDDAGTRVQSEVSTRGALGAGNLRRGMRGFPRGRANASGARGIGRADGRGASGAARGVARGGRAGKGDYGRGRSAPRGVSS</sequence>
<comment type="caution">
    <text evidence="3">The sequence shown here is derived from an EMBL/GenBank/DDBJ whole genome shotgun (WGS) entry which is preliminary data.</text>
</comment>
<feature type="domain" description="C2H2-type" evidence="2">
    <location>
        <begin position="77"/>
        <end position="100"/>
    </location>
</feature>
<dbReference type="InterPro" id="IPR013087">
    <property type="entry name" value="Znf_C2H2_type"/>
</dbReference>
<dbReference type="PROSITE" id="PS00028">
    <property type="entry name" value="ZINC_FINGER_C2H2_1"/>
    <property type="match status" value="2"/>
</dbReference>
<dbReference type="InterPro" id="IPR039258">
    <property type="entry name" value="ZNF511"/>
</dbReference>
<evidence type="ECO:0000259" key="2">
    <source>
        <dbReference type="PROSITE" id="PS00028"/>
    </source>
</evidence>
<feature type="region of interest" description="Disordered" evidence="1">
    <location>
        <begin position="1"/>
        <end position="29"/>
    </location>
</feature>
<dbReference type="PANTHER" id="PTHR21354:SF0">
    <property type="entry name" value="ZINC FINGER PROTEIN 511"/>
    <property type="match status" value="1"/>
</dbReference>
<proteinExistence type="predicted"/>
<evidence type="ECO:0000313" key="3">
    <source>
        <dbReference type="EMBL" id="KAF9808488.1"/>
    </source>
</evidence>
<feature type="compositionally biased region" description="Low complexity" evidence="1">
    <location>
        <begin position="310"/>
        <end position="319"/>
    </location>
</feature>
<reference evidence="3" key="1">
    <citation type="submission" date="2020-11" db="EMBL/GenBank/DDBJ databases">
        <authorList>
            <person name="Koelle M."/>
            <person name="Horta M.A.C."/>
            <person name="Nowrousian M."/>
            <person name="Ohm R.A."/>
            <person name="Benz P."/>
            <person name="Pilgard A."/>
        </authorList>
    </citation>
    <scope>NUCLEOTIDE SEQUENCE</scope>
    <source>
        <strain evidence="3">FPRL280</strain>
    </source>
</reference>
<feature type="region of interest" description="Disordered" evidence="1">
    <location>
        <begin position="272"/>
        <end position="376"/>
    </location>
</feature>
<reference evidence="3" key="2">
    <citation type="journal article" name="Front. Microbiol.">
        <title>Degradative Capacity of Two Strains of Rhodonia placenta: From Phenotype to Genotype.</title>
        <authorList>
            <person name="Kolle M."/>
            <person name="Horta M.A.C."/>
            <person name="Nowrousian M."/>
            <person name="Ohm R.A."/>
            <person name="Benz J.P."/>
            <person name="Pilgard A."/>
        </authorList>
    </citation>
    <scope>NUCLEOTIDE SEQUENCE</scope>
    <source>
        <strain evidence="3">FPRL280</strain>
    </source>
</reference>
<protein>
    <recommendedName>
        <fullName evidence="2">C2H2-type domain-containing protein</fullName>
    </recommendedName>
</protein>
<dbReference type="SMART" id="SM00355">
    <property type="entry name" value="ZnF_C2H2"/>
    <property type="match status" value="2"/>
</dbReference>
<dbReference type="EMBL" id="JADOXO010000242">
    <property type="protein sequence ID" value="KAF9808488.1"/>
    <property type="molecule type" value="Genomic_DNA"/>
</dbReference>
<accession>A0A8H7TZY0</accession>
<evidence type="ECO:0000313" key="4">
    <source>
        <dbReference type="Proteomes" id="UP000639403"/>
    </source>
</evidence>
<feature type="domain" description="C2H2-type" evidence="2">
    <location>
        <begin position="117"/>
        <end position="140"/>
    </location>
</feature>
<evidence type="ECO:0000256" key="1">
    <source>
        <dbReference type="SAM" id="MobiDB-lite"/>
    </source>
</evidence>
<name>A0A8H7TZY0_9APHY</name>